<dbReference type="GO" id="GO:0005634">
    <property type="term" value="C:nucleus"/>
    <property type="evidence" value="ECO:0007669"/>
    <property type="project" value="TreeGrafter"/>
</dbReference>
<dbReference type="PROSITE" id="PS51747">
    <property type="entry name" value="CYT_DCMP_DEAMINASES_2"/>
    <property type="match status" value="1"/>
</dbReference>
<protein>
    <recommendedName>
        <fullName evidence="4">CMP/dCMP-type deaminase domain-containing protein</fullName>
    </recommendedName>
</protein>
<dbReference type="Proteomes" id="UP000230233">
    <property type="component" value="Chromosome III"/>
</dbReference>
<dbReference type="SUPFAM" id="SSF53927">
    <property type="entry name" value="Cytidine deaminase-like"/>
    <property type="match status" value="1"/>
</dbReference>
<reference evidence="6" key="1">
    <citation type="submission" date="2017-10" db="EMBL/GenBank/DDBJ databases">
        <title>Rapid genome shrinkage in a self-fertile nematode reveals novel sperm competition proteins.</title>
        <authorList>
            <person name="Yin D."/>
            <person name="Schwarz E.M."/>
            <person name="Thomas C.G."/>
            <person name="Felde R.L."/>
            <person name="Korf I.F."/>
            <person name="Cutter A.D."/>
            <person name="Schartner C.M."/>
            <person name="Ralston E.J."/>
            <person name="Meyer B.J."/>
            <person name="Haag E.S."/>
        </authorList>
    </citation>
    <scope>NUCLEOTIDE SEQUENCE [LARGE SCALE GENOMIC DNA]</scope>
    <source>
        <strain evidence="6">JU1422</strain>
    </source>
</reference>
<dbReference type="GO" id="GO:0008033">
    <property type="term" value="P:tRNA processing"/>
    <property type="evidence" value="ECO:0007669"/>
    <property type="project" value="UniProtKB-KW"/>
</dbReference>
<dbReference type="GO" id="GO:0052717">
    <property type="term" value="F:tRNA-specific adenosine-34 deaminase activity"/>
    <property type="evidence" value="ECO:0007669"/>
    <property type="project" value="TreeGrafter"/>
</dbReference>
<feature type="domain" description="CMP/dCMP-type deaminase" evidence="4">
    <location>
        <begin position="156"/>
        <end position="270"/>
    </location>
</feature>
<evidence type="ECO:0000313" key="5">
    <source>
        <dbReference type="EMBL" id="PIC42876.1"/>
    </source>
</evidence>
<dbReference type="InterPro" id="IPR016193">
    <property type="entry name" value="Cytidine_deaminase-like"/>
</dbReference>
<dbReference type="AlphaFoldDB" id="A0A2G5UUI1"/>
<evidence type="ECO:0000256" key="2">
    <source>
        <dbReference type="ARBA" id="ARBA00038160"/>
    </source>
</evidence>
<name>A0A2G5UUI1_9PELO</name>
<evidence type="ECO:0000259" key="4">
    <source>
        <dbReference type="PROSITE" id="PS51747"/>
    </source>
</evidence>
<comment type="similarity">
    <text evidence="2">Belongs to the cytidine and deoxycytidylate deaminase family. ADAT3 subfamily.</text>
</comment>
<evidence type="ECO:0000256" key="3">
    <source>
        <dbReference type="SAM" id="MobiDB-lite"/>
    </source>
</evidence>
<proteinExistence type="inferred from homology"/>
<feature type="region of interest" description="Disordered" evidence="3">
    <location>
        <begin position="295"/>
        <end position="324"/>
    </location>
</feature>
<evidence type="ECO:0000313" key="6">
    <source>
        <dbReference type="Proteomes" id="UP000230233"/>
    </source>
</evidence>
<dbReference type="EMBL" id="PDUG01000003">
    <property type="protein sequence ID" value="PIC42876.1"/>
    <property type="molecule type" value="Genomic_DNA"/>
</dbReference>
<evidence type="ECO:0000256" key="1">
    <source>
        <dbReference type="ARBA" id="ARBA00022694"/>
    </source>
</evidence>
<feature type="compositionally biased region" description="Low complexity" evidence="3">
    <location>
        <begin position="296"/>
        <end position="308"/>
    </location>
</feature>
<keyword evidence="1" id="KW-0819">tRNA processing</keyword>
<sequence>MLTEEPPQKIRKLNSSIETPNLVKLEVIPILDPKLKCSEIPTTSFQAIQLENKRVIGQIIGRLKELPEEFQHLKRVGKDGSVLISENKNDSEQIVLDLGNPVVQLKNLKTILVPAIKPLTRRQFDFAKQVWPTGFHPNHEIERILDGSWLTESLKVYIIKWSQYAIDLKNGCISVQNDVLLSSGSPSTHPLGHAVMEMVGNLPKRTGSDYLGTGADVFLVNEPCAMCSMALVHFRIKRLFYVRSSKNGILKDDGWQLHLEPSINHHYEVYKVNLPENEDDVCDNGSVNTTFPTNNSLSSPSWLSWPSPGSSPPPSGRSQRSTWTDSSGYVSVKHQAVFINAIVKKVDVPTLAGIDGVVTVTINEGTVSVKINGHFMRDEVLKVEESAC</sequence>
<dbReference type="InterPro" id="IPR002125">
    <property type="entry name" value="CMP_dCMP_dom"/>
</dbReference>
<dbReference type="STRING" id="1611254.A0A2G5UUI1"/>
<organism evidence="5 6">
    <name type="scientific">Caenorhabditis nigoni</name>
    <dbReference type="NCBI Taxonomy" id="1611254"/>
    <lineage>
        <taxon>Eukaryota</taxon>
        <taxon>Metazoa</taxon>
        <taxon>Ecdysozoa</taxon>
        <taxon>Nematoda</taxon>
        <taxon>Chromadorea</taxon>
        <taxon>Rhabditida</taxon>
        <taxon>Rhabditina</taxon>
        <taxon>Rhabditomorpha</taxon>
        <taxon>Rhabditoidea</taxon>
        <taxon>Rhabditidae</taxon>
        <taxon>Peloderinae</taxon>
        <taxon>Caenorhabditis</taxon>
    </lineage>
</organism>
<dbReference type="Pfam" id="PF00383">
    <property type="entry name" value="dCMP_cyt_deam_1"/>
    <property type="match status" value="1"/>
</dbReference>
<dbReference type="CDD" id="cd01285">
    <property type="entry name" value="nucleoside_deaminase"/>
    <property type="match status" value="1"/>
</dbReference>
<dbReference type="OrthoDB" id="3180714at2759"/>
<dbReference type="FunFam" id="3.40.140.10:FF:000057">
    <property type="entry name" value="Cytidine deaminase, putative"/>
    <property type="match status" value="1"/>
</dbReference>
<dbReference type="Gene3D" id="3.40.140.10">
    <property type="entry name" value="Cytidine Deaminase, domain 2"/>
    <property type="match status" value="1"/>
</dbReference>
<accession>A0A2G5UUI1</accession>
<keyword evidence="6" id="KW-1185">Reference proteome</keyword>
<dbReference type="PANTHER" id="PTHR11079">
    <property type="entry name" value="CYTOSINE DEAMINASE FAMILY MEMBER"/>
    <property type="match status" value="1"/>
</dbReference>
<comment type="caution">
    <text evidence="5">The sequence shown here is derived from an EMBL/GenBank/DDBJ whole genome shotgun (WGS) entry which is preliminary data.</text>
</comment>
<dbReference type="GO" id="GO:0005737">
    <property type="term" value="C:cytoplasm"/>
    <property type="evidence" value="ECO:0007669"/>
    <property type="project" value="TreeGrafter"/>
</dbReference>
<dbReference type="PANTHER" id="PTHR11079:SF156">
    <property type="entry name" value="INACTIVE TRNA-SPECIFIC ADENOSINE DEAMINASE-LIKE PROTEIN 3-RELATED"/>
    <property type="match status" value="1"/>
</dbReference>
<gene>
    <name evidence="5" type="primary">Cni-Y47D3A.14</name>
    <name evidence="5" type="synonym">Cnig_chr_III.g9811</name>
    <name evidence="5" type="ORF">B9Z55_009811</name>
</gene>